<evidence type="ECO:0000259" key="1">
    <source>
        <dbReference type="Pfam" id="PF01979"/>
    </source>
</evidence>
<keyword evidence="3" id="KW-1185">Reference proteome</keyword>
<proteinExistence type="predicted"/>
<dbReference type="SUPFAM" id="SSF51556">
    <property type="entry name" value="Metallo-dependent hydrolases"/>
    <property type="match status" value="1"/>
</dbReference>
<organism evidence="2 3">
    <name type="scientific">Anaeroselena agilis</name>
    <dbReference type="NCBI Taxonomy" id="3063788"/>
    <lineage>
        <taxon>Bacteria</taxon>
        <taxon>Bacillati</taxon>
        <taxon>Bacillota</taxon>
        <taxon>Negativicutes</taxon>
        <taxon>Acetonemataceae</taxon>
        <taxon>Anaeroselena</taxon>
    </lineage>
</organism>
<dbReference type="Gene3D" id="3.20.20.140">
    <property type="entry name" value="Metal-dependent hydrolases"/>
    <property type="match status" value="1"/>
</dbReference>
<comment type="caution">
    <text evidence="2">The sequence shown here is derived from an EMBL/GenBank/DDBJ whole genome shotgun (WGS) entry which is preliminary data.</text>
</comment>
<dbReference type="InterPro" id="IPR011059">
    <property type="entry name" value="Metal-dep_hydrolase_composite"/>
</dbReference>
<evidence type="ECO:0000313" key="2">
    <source>
        <dbReference type="EMBL" id="MDT8901478.1"/>
    </source>
</evidence>
<evidence type="ECO:0000313" key="3">
    <source>
        <dbReference type="Proteomes" id="UP001254848"/>
    </source>
</evidence>
<dbReference type="Pfam" id="PF01979">
    <property type="entry name" value="Amidohydro_1"/>
    <property type="match status" value="1"/>
</dbReference>
<dbReference type="Proteomes" id="UP001254848">
    <property type="component" value="Unassembled WGS sequence"/>
</dbReference>
<dbReference type="EMBL" id="JAUOZS010000001">
    <property type="protein sequence ID" value="MDT8901478.1"/>
    <property type="molecule type" value="Genomic_DNA"/>
</dbReference>
<dbReference type="RefSeq" id="WP_413779989.1">
    <property type="nucleotide sequence ID" value="NZ_JAUOZS010000001.1"/>
</dbReference>
<dbReference type="InterPro" id="IPR006680">
    <property type="entry name" value="Amidohydro-rel"/>
</dbReference>
<sequence length="376" mass="39169">MLAIRGATVHTVSRGTLEGAVILLANGKIVAVDRHLPIPADARILEAAGKVVTPGLIDCHTHLGIAEEGVGDAHVDKNETADPVCPHLRALDAVNPEDEGLEDAVGGGVTSIIVTPGSENVIGGQSIAIKTRGRVIDDMVLRQPAGVKIAFGENPIKMYGGKGKAPSTRMTVAGLIRENLVAARDYAQKPPAGRDLRLETLARVLNGEIPLRAHAHAADDIATALRIAAEFNLRLTLEHATAGHKIADLIAARGVPAAVGPSITARVKVELRDRTYRTPAILHAAGVKIALITDHPFLPIGGLRLEAALAIREGLPAAAALRAITLSAAEIIGVADRVGSLDAGKDADLVIFGGDPFAVATKIEQVFIDGQPVYGR</sequence>
<dbReference type="InterPro" id="IPR051781">
    <property type="entry name" value="Metallo-dep_Hydrolase"/>
</dbReference>
<protein>
    <submittedName>
        <fullName evidence="2">Amidohydrolase</fullName>
    </submittedName>
</protein>
<dbReference type="PANTHER" id="PTHR43135:SF3">
    <property type="entry name" value="ALPHA-D-RIBOSE 1-METHYLPHOSPHONATE 5-TRIPHOSPHATE DIPHOSPHATASE"/>
    <property type="match status" value="1"/>
</dbReference>
<reference evidence="2 3" key="1">
    <citation type="submission" date="2023-07" db="EMBL/GenBank/DDBJ databases">
        <title>The novel representative of Negativicutes class, Anaeroselena agilis gen. nov. sp. nov.</title>
        <authorList>
            <person name="Prokofeva M.I."/>
            <person name="Elcheninov A.G."/>
            <person name="Klyukina A."/>
            <person name="Kublanov I.V."/>
            <person name="Frolov E.N."/>
            <person name="Podosokorskaya O.A."/>
        </authorList>
    </citation>
    <scope>NUCLEOTIDE SEQUENCE [LARGE SCALE GENOMIC DNA]</scope>
    <source>
        <strain evidence="2 3">4137-cl</strain>
    </source>
</reference>
<dbReference type="PANTHER" id="PTHR43135">
    <property type="entry name" value="ALPHA-D-RIBOSE 1-METHYLPHOSPHONATE 5-TRIPHOSPHATE DIPHOSPHATASE"/>
    <property type="match status" value="1"/>
</dbReference>
<accession>A0ABU3NXE4</accession>
<feature type="domain" description="Amidohydrolase-related" evidence="1">
    <location>
        <begin position="51"/>
        <end position="373"/>
    </location>
</feature>
<dbReference type="InterPro" id="IPR032466">
    <property type="entry name" value="Metal_Hydrolase"/>
</dbReference>
<gene>
    <name evidence="2" type="ORF">Q4T40_09520</name>
</gene>
<name>A0ABU3NXE4_9FIRM</name>
<dbReference type="CDD" id="cd01309">
    <property type="entry name" value="Met_dep_hydrolase_C"/>
    <property type="match status" value="1"/>
</dbReference>
<dbReference type="SUPFAM" id="SSF51338">
    <property type="entry name" value="Composite domain of metallo-dependent hydrolases"/>
    <property type="match status" value="1"/>
</dbReference>